<evidence type="ECO:0000256" key="1">
    <source>
        <dbReference type="ARBA" id="ARBA00004141"/>
    </source>
</evidence>
<feature type="region of interest" description="Disordered" evidence="6">
    <location>
        <begin position="1"/>
        <end position="22"/>
    </location>
</feature>
<keyword evidence="2" id="KW-0813">Transport</keyword>
<keyword evidence="5 7" id="KW-0472">Membrane</keyword>
<keyword evidence="3 7" id="KW-0812">Transmembrane</keyword>
<evidence type="ECO:0000256" key="4">
    <source>
        <dbReference type="ARBA" id="ARBA00022989"/>
    </source>
</evidence>
<feature type="transmembrane region" description="Helical" evidence="7">
    <location>
        <begin position="342"/>
        <end position="361"/>
    </location>
</feature>
<evidence type="ECO:0000313" key="9">
    <source>
        <dbReference type="EMBL" id="RDW75399.1"/>
    </source>
</evidence>
<dbReference type="SUPFAM" id="SSF103473">
    <property type="entry name" value="MFS general substrate transporter"/>
    <property type="match status" value="1"/>
</dbReference>
<dbReference type="FunFam" id="1.20.1250.20:FF:000013">
    <property type="entry name" value="MFS general substrate transporter"/>
    <property type="match status" value="1"/>
</dbReference>
<gene>
    <name evidence="9" type="ORF">BP6252_06541</name>
</gene>
<keyword evidence="10" id="KW-1185">Reference proteome</keyword>
<feature type="transmembrane region" description="Helical" evidence="7">
    <location>
        <begin position="277"/>
        <end position="301"/>
    </location>
</feature>
<dbReference type="InterPro" id="IPR020846">
    <property type="entry name" value="MFS_dom"/>
</dbReference>
<dbReference type="Pfam" id="PF07690">
    <property type="entry name" value="MFS_1"/>
    <property type="match status" value="1"/>
</dbReference>
<evidence type="ECO:0000256" key="6">
    <source>
        <dbReference type="SAM" id="MobiDB-lite"/>
    </source>
</evidence>
<dbReference type="AlphaFoldDB" id="A0A3D8RMX0"/>
<feature type="transmembrane region" description="Helical" evidence="7">
    <location>
        <begin position="175"/>
        <end position="196"/>
    </location>
</feature>
<sequence>MSELKETHVESDSLPPGSDGFLEPTLGFNEVYIDTDAEKRITTKFDKFMMPQMALIMIIAYLDRSNIGNAVTFGFEEGIGLVGTEFNNLATLFYPLYVVCEIPWVMAVKRYGANSILMVAMIGWSAVSLGTGFVKNYHQAIAMRVLLGMFEAALFPSLTFIVSTAYRREQQGQRIAILYGSTAVSGAFGGLLAYAIQLMGSRKGLAPWRWLFIIEGCISVVVGGALWFTLPRHAQKAWFLTSKEKSLLNARTQRDAASNEEQKFEWKYLRMAVSDPLLWTASIGLFCSSIPFFGFGTFLPTIIQGLGYNSLQANYLCIPVYIFACLTLWFFAWLSDRLKKRALIVMVVTIPVLIGYAIPIATPNNGAGLFAMFLVAAGVYPFNTLVVTWVANSLQNEHVRSIGIPLVICIANASGLASSQIYPSTDSPRYVVGNSVSLGMEAVALVCAGAMAYIIKRRNARGEIKEGGFEYIL</sequence>
<feature type="transmembrane region" description="Helical" evidence="7">
    <location>
        <begin position="367"/>
        <end position="390"/>
    </location>
</feature>
<evidence type="ECO:0000313" key="10">
    <source>
        <dbReference type="Proteomes" id="UP000256645"/>
    </source>
</evidence>
<evidence type="ECO:0000259" key="8">
    <source>
        <dbReference type="PROSITE" id="PS50850"/>
    </source>
</evidence>
<dbReference type="PANTHER" id="PTHR43791:SF24">
    <property type="entry name" value="NICOTINIC ACID PLASMA MEMBRANE TRANSPORTER"/>
    <property type="match status" value="1"/>
</dbReference>
<dbReference type="PANTHER" id="PTHR43791">
    <property type="entry name" value="PERMEASE-RELATED"/>
    <property type="match status" value="1"/>
</dbReference>
<organism evidence="9 10">
    <name type="scientific">Coleophoma cylindrospora</name>
    <dbReference type="NCBI Taxonomy" id="1849047"/>
    <lineage>
        <taxon>Eukaryota</taxon>
        <taxon>Fungi</taxon>
        <taxon>Dikarya</taxon>
        <taxon>Ascomycota</taxon>
        <taxon>Pezizomycotina</taxon>
        <taxon>Leotiomycetes</taxon>
        <taxon>Helotiales</taxon>
        <taxon>Dermateaceae</taxon>
        <taxon>Coleophoma</taxon>
    </lineage>
</organism>
<feature type="transmembrane region" description="Helical" evidence="7">
    <location>
        <begin position="313"/>
        <end position="335"/>
    </location>
</feature>
<dbReference type="GO" id="GO:0016020">
    <property type="term" value="C:membrane"/>
    <property type="evidence" value="ECO:0007669"/>
    <property type="project" value="UniProtKB-SubCell"/>
</dbReference>
<feature type="transmembrane region" description="Helical" evidence="7">
    <location>
        <begin position="435"/>
        <end position="455"/>
    </location>
</feature>
<evidence type="ECO:0000256" key="3">
    <source>
        <dbReference type="ARBA" id="ARBA00022692"/>
    </source>
</evidence>
<dbReference type="OrthoDB" id="2962993at2759"/>
<comment type="subcellular location">
    <subcellularLocation>
        <location evidence="1">Membrane</location>
        <topology evidence="1">Multi-pass membrane protein</topology>
    </subcellularLocation>
</comment>
<name>A0A3D8RMX0_9HELO</name>
<evidence type="ECO:0000256" key="5">
    <source>
        <dbReference type="ARBA" id="ARBA00023136"/>
    </source>
</evidence>
<feature type="transmembrane region" description="Helical" evidence="7">
    <location>
        <begin position="402"/>
        <end position="423"/>
    </location>
</feature>
<dbReference type="InterPro" id="IPR036259">
    <property type="entry name" value="MFS_trans_sf"/>
</dbReference>
<dbReference type="Gene3D" id="1.20.1250.20">
    <property type="entry name" value="MFS general substrate transporter like domains"/>
    <property type="match status" value="2"/>
</dbReference>
<evidence type="ECO:0000256" key="7">
    <source>
        <dbReference type="SAM" id="Phobius"/>
    </source>
</evidence>
<feature type="compositionally biased region" description="Basic and acidic residues" evidence="6">
    <location>
        <begin position="1"/>
        <end position="11"/>
    </location>
</feature>
<feature type="transmembrane region" description="Helical" evidence="7">
    <location>
        <begin position="140"/>
        <end position="163"/>
    </location>
</feature>
<comment type="caution">
    <text evidence="9">The sequence shown here is derived from an EMBL/GenBank/DDBJ whole genome shotgun (WGS) entry which is preliminary data.</text>
</comment>
<dbReference type="InterPro" id="IPR011701">
    <property type="entry name" value="MFS"/>
</dbReference>
<keyword evidence="4 7" id="KW-1133">Transmembrane helix</keyword>
<dbReference type="Proteomes" id="UP000256645">
    <property type="component" value="Unassembled WGS sequence"/>
</dbReference>
<accession>A0A3D8RMX0</accession>
<feature type="transmembrane region" description="Helical" evidence="7">
    <location>
        <begin position="116"/>
        <end position="134"/>
    </location>
</feature>
<reference evidence="9 10" key="1">
    <citation type="journal article" date="2018" name="IMA Fungus">
        <title>IMA Genome-F 9: Draft genome sequence of Annulohypoxylon stygium, Aspergillus mulundensis, Berkeleyomyces basicola (syn. Thielaviopsis basicola), Ceratocystis smalleyi, two Cercospora beticola strains, Coleophoma cylindrospora, Fusarium fracticaudum, Phialophora cf. hyalina, and Morchella septimelata.</title>
        <authorList>
            <person name="Wingfield B.D."/>
            <person name="Bills G.F."/>
            <person name="Dong Y."/>
            <person name="Huang W."/>
            <person name="Nel W.J."/>
            <person name="Swalarsk-Parry B.S."/>
            <person name="Vaghefi N."/>
            <person name="Wilken P.M."/>
            <person name="An Z."/>
            <person name="de Beer Z.W."/>
            <person name="De Vos L."/>
            <person name="Chen L."/>
            <person name="Duong T.A."/>
            <person name="Gao Y."/>
            <person name="Hammerbacher A."/>
            <person name="Kikkert J.R."/>
            <person name="Li Y."/>
            <person name="Li H."/>
            <person name="Li K."/>
            <person name="Li Q."/>
            <person name="Liu X."/>
            <person name="Ma X."/>
            <person name="Naidoo K."/>
            <person name="Pethybridge S.J."/>
            <person name="Sun J."/>
            <person name="Steenkamp E.T."/>
            <person name="van der Nest M.A."/>
            <person name="van Wyk S."/>
            <person name="Wingfield M.J."/>
            <person name="Xiong C."/>
            <person name="Yue Q."/>
            <person name="Zhang X."/>
        </authorList>
    </citation>
    <scope>NUCLEOTIDE SEQUENCE [LARGE SCALE GENOMIC DNA]</scope>
    <source>
        <strain evidence="9 10">BP6252</strain>
    </source>
</reference>
<dbReference type="FunFam" id="1.20.1250.20:FF:000018">
    <property type="entry name" value="MFS transporter permease"/>
    <property type="match status" value="1"/>
</dbReference>
<feature type="transmembrane region" description="Helical" evidence="7">
    <location>
        <begin position="208"/>
        <end position="230"/>
    </location>
</feature>
<dbReference type="EMBL" id="PDLM01000006">
    <property type="protein sequence ID" value="RDW75399.1"/>
    <property type="molecule type" value="Genomic_DNA"/>
</dbReference>
<dbReference type="GO" id="GO:0022857">
    <property type="term" value="F:transmembrane transporter activity"/>
    <property type="evidence" value="ECO:0007669"/>
    <property type="project" value="InterPro"/>
</dbReference>
<dbReference type="PROSITE" id="PS50850">
    <property type="entry name" value="MFS"/>
    <property type="match status" value="1"/>
</dbReference>
<feature type="domain" description="Major facilitator superfamily (MFS) profile" evidence="8">
    <location>
        <begin position="49"/>
        <end position="459"/>
    </location>
</feature>
<proteinExistence type="predicted"/>
<evidence type="ECO:0000256" key="2">
    <source>
        <dbReference type="ARBA" id="ARBA00022448"/>
    </source>
</evidence>
<protein>
    <recommendedName>
        <fullName evidence="8">Major facilitator superfamily (MFS) profile domain-containing protein</fullName>
    </recommendedName>
</protein>